<reference evidence="9" key="1">
    <citation type="submission" date="2017-01" db="EMBL/GenBank/DDBJ databases">
        <authorList>
            <person name="Varghese N."/>
            <person name="Submissions S."/>
        </authorList>
    </citation>
    <scope>NUCLEOTIDE SEQUENCE [LARGE SCALE GENOMIC DNA]</scope>
    <source>
        <strain evidence="9">DSM 16176</strain>
    </source>
</reference>
<dbReference type="EMBL" id="FTOO01000001">
    <property type="protein sequence ID" value="SIS52423.1"/>
    <property type="molecule type" value="Genomic_DNA"/>
</dbReference>
<comment type="subcellular location">
    <subcellularLocation>
        <location evidence="1">Cell envelope</location>
    </subcellularLocation>
</comment>
<evidence type="ECO:0000256" key="2">
    <source>
        <dbReference type="ARBA" id="ARBA00005695"/>
    </source>
</evidence>
<dbReference type="InterPro" id="IPR030678">
    <property type="entry name" value="Peptide/Ni-bd"/>
</dbReference>
<evidence type="ECO:0000256" key="4">
    <source>
        <dbReference type="ARBA" id="ARBA00022729"/>
    </source>
</evidence>
<dbReference type="Pfam" id="PF00496">
    <property type="entry name" value="SBP_bac_5"/>
    <property type="match status" value="1"/>
</dbReference>
<dbReference type="GO" id="GO:0015833">
    <property type="term" value="P:peptide transport"/>
    <property type="evidence" value="ECO:0007669"/>
    <property type="project" value="TreeGrafter"/>
</dbReference>
<keyword evidence="4 6" id="KW-0732">Signal</keyword>
<sequence>MRKTRKRALVSSAAAAAIVLGVAGCGTSTSNSTNSSNTTTNTSTNTTTTTTTGAVNPAGVIDYALPPQTDLNWFLPIFDAPNDSLYNSQIVDQMYIPMLVLNNDYSINWQDSIAKNITYNKEGTVYHIFLNPKWKWSNGQPVTSKDVLFTWNVIKAASAPNAPSPWPFVGAGTGDIPNGVKSVVANGPYEVTITLKQPANQQWFIYNGIIQLTPLPASYMDVKSNIMDEIKYLGNNATNMMFDKVVDGPFKPLIAKDKQEWVIVPNPSYAGHKPQVSKIVFQYEGSNESEFAALRSGQINVGYLDQSQLGSESALTSMGDTVTPEYTFGIFWIEMNMYKGAPNASIFDQLPVRQALQMAIDRETMVKDIYKGFAEPLYGPIPSQPPTKFYDPAVNGLYSFNLAKAKQTLESAGWHLKNGVMTNAQGKKMEFTMMYVSGSESTQQEAELVQQDFAQIGVKVNLKPEPFAQFISITATPSNHSWDLALGSGWVYNGPGFYPSGEGLFNTGASSGTGFSDPKEDQLINATHMPYPTTAETMKVFDEYEMYTAKVLPFLWTVNPASLTVVSPHVQGVLQHLNSADGLPEMQYWYVTK</sequence>
<name>A0A1N7JSV4_9BACL</name>
<dbReference type="InterPro" id="IPR000914">
    <property type="entry name" value="SBP_5_dom"/>
</dbReference>
<proteinExistence type="inferred from homology"/>
<dbReference type="InterPro" id="IPR039424">
    <property type="entry name" value="SBP_5"/>
</dbReference>
<dbReference type="PANTHER" id="PTHR30290:SF10">
    <property type="entry name" value="PERIPLASMIC OLIGOPEPTIDE-BINDING PROTEIN-RELATED"/>
    <property type="match status" value="1"/>
</dbReference>
<dbReference type="PANTHER" id="PTHR30290">
    <property type="entry name" value="PERIPLASMIC BINDING COMPONENT OF ABC TRANSPORTER"/>
    <property type="match status" value="1"/>
</dbReference>
<feature type="region of interest" description="Disordered" evidence="5">
    <location>
        <begin position="28"/>
        <end position="51"/>
    </location>
</feature>
<feature type="chain" id="PRO_5039014316" evidence="6">
    <location>
        <begin position="24"/>
        <end position="593"/>
    </location>
</feature>
<gene>
    <name evidence="8" type="ORF">SAMN05421799_101164</name>
</gene>
<evidence type="ECO:0000259" key="7">
    <source>
        <dbReference type="Pfam" id="PF00496"/>
    </source>
</evidence>
<evidence type="ECO:0000313" key="8">
    <source>
        <dbReference type="EMBL" id="SIS52423.1"/>
    </source>
</evidence>
<feature type="signal peptide" evidence="6">
    <location>
        <begin position="1"/>
        <end position="23"/>
    </location>
</feature>
<evidence type="ECO:0000256" key="1">
    <source>
        <dbReference type="ARBA" id="ARBA00004196"/>
    </source>
</evidence>
<feature type="domain" description="Solute-binding protein family 5" evidence="7">
    <location>
        <begin position="113"/>
        <end position="495"/>
    </location>
</feature>
<comment type="similarity">
    <text evidence="2">Belongs to the bacterial solute-binding protein 5 family.</text>
</comment>
<evidence type="ECO:0000256" key="3">
    <source>
        <dbReference type="ARBA" id="ARBA00022448"/>
    </source>
</evidence>
<evidence type="ECO:0000256" key="5">
    <source>
        <dbReference type="SAM" id="MobiDB-lite"/>
    </source>
</evidence>
<dbReference type="PROSITE" id="PS51257">
    <property type="entry name" value="PROKAR_LIPOPROTEIN"/>
    <property type="match status" value="1"/>
</dbReference>
<keyword evidence="3" id="KW-0813">Transport</keyword>
<protein>
    <submittedName>
        <fullName evidence="8">Peptide/nickel transport system substrate-binding protein</fullName>
    </submittedName>
</protein>
<evidence type="ECO:0000256" key="6">
    <source>
        <dbReference type="SAM" id="SignalP"/>
    </source>
</evidence>
<dbReference type="AlphaFoldDB" id="A0A1N7JSV4"/>
<dbReference type="Gene3D" id="3.10.105.10">
    <property type="entry name" value="Dipeptide-binding Protein, Domain 3"/>
    <property type="match status" value="1"/>
</dbReference>
<dbReference type="Gene3D" id="3.40.190.10">
    <property type="entry name" value="Periplasmic binding protein-like II"/>
    <property type="match status" value="1"/>
</dbReference>
<dbReference type="Proteomes" id="UP000186156">
    <property type="component" value="Unassembled WGS sequence"/>
</dbReference>
<keyword evidence="9" id="KW-1185">Reference proteome</keyword>
<evidence type="ECO:0000313" key="9">
    <source>
        <dbReference type="Proteomes" id="UP000186156"/>
    </source>
</evidence>
<dbReference type="GO" id="GO:1904680">
    <property type="term" value="F:peptide transmembrane transporter activity"/>
    <property type="evidence" value="ECO:0007669"/>
    <property type="project" value="TreeGrafter"/>
</dbReference>
<dbReference type="SUPFAM" id="SSF53850">
    <property type="entry name" value="Periplasmic binding protein-like II"/>
    <property type="match status" value="1"/>
</dbReference>
<dbReference type="GO" id="GO:0030313">
    <property type="term" value="C:cell envelope"/>
    <property type="evidence" value="ECO:0007669"/>
    <property type="project" value="UniProtKB-SubCell"/>
</dbReference>
<accession>A0A1N7JSV4</accession>
<dbReference type="PIRSF" id="PIRSF002741">
    <property type="entry name" value="MppA"/>
    <property type="match status" value="1"/>
</dbReference>
<organism evidence="8 9">
    <name type="scientific">Alicyclobacillus vulcanalis</name>
    <dbReference type="NCBI Taxonomy" id="252246"/>
    <lineage>
        <taxon>Bacteria</taxon>
        <taxon>Bacillati</taxon>
        <taxon>Bacillota</taxon>
        <taxon>Bacilli</taxon>
        <taxon>Bacillales</taxon>
        <taxon>Alicyclobacillaceae</taxon>
        <taxon>Alicyclobacillus</taxon>
    </lineage>
</organism>
<dbReference type="CDD" id="cd08513">
    <property type="entry name" value="PBP2_thermophilic_Hb8_like"/>
    <property type="match status" value="1"/>
</dbReference>
<dbReference type="GO" id="GO:0042597">
    <property type="term" value="C:periplasmic space"/>
    <property type="evidence" value="ECO:0007669"/>
    <property type="project" value="UniProtKB-ARBA"/>
</dbReference>
<dbReference type="GO" id="GO:0043190">
    <property type="term" value="C:ATP-binding cassette (ABC) transporter complex"/>
    <property type="evidence" value="ECO:0007669"/>
    <property type="project" value="InterPro"/>
</dbReference>
<dbReference type="STRING" id="252246.SAMN05421799_101164"/>